<reference evidence="2 3" key="1">
    <citation type="submission" date="2020-02" db="EMBL/GenBank/DDBJ databases">
        <authorList>
            <person name="Ferguson B K."/>
        </authorList>
    </citation>
    <scope>NUCLEOTIDE SEQUENCE [LARGE SCALE GENOMIC DNA]</scope>
</reference>
<feature type="compositionally biased region" description="Acidic residues" evidence="1">
    <location>
        <begin position="108"/>
        <end position="148"/>
    </location>
</feature>
<proteinExistence type="predicted"/>
<dbReference type="AlphaFoldDB" id="A0A6H5IZ00"/>
<evidence type="ECO:0000313" key="2">
    <source>
        <dbReference type="EMBL" id="CAB0041211.1"/>
    </source>
</evidence>
<sequence>MSANQPELINLAGDGEEIIFVREEIDLVSSSSEDVDEGDVENKEAAGAGNQPRVVRRFTPPSTSSPRSPSPSPSREEANEQVARPGPCRWCRDSPTWYDLAVSPISEEPMETDGESEDDSANANTDEEAASLEGEGAADGEAVADEEAASLKGKRAADGEAVAEEEAAGANDAAEEHRGARYARAFPLAPQEGEEPAGSYDDLPTEEKRDAFERTLMGYPVPIGLLSRCEHVVLRYFRYDDGSWVSPCCAQTTRGHGAQEITLHLVGLYEALDNHLTTCSVCERMVGRSRRPAETCELCSLVVLLNEDDTEEGMDFNAECCNKLASAQQHHLSEPPGGAINGRHSAPFSECVARLEQAGLRIGQCIAHRSNDIERRTAPFRATNSR</sequence>
<dbReference type="Proteomes" id="UP000479190">
    <property type="component" value="Unassembled WGS sequence"/>
</dbReference>
<gene>
    <name evidence="2" type="ORF">TBRA_LOCUS12887</name>
</gene>
<evidence type="ECO:0000313" key="3">
    <source>
        <dbReference type="Proteomes" id="UP000479190"/>
    </source>
</evidence>
<keyword evidence="3" id="KW-1185">Reference proteome</keyword>
<dbReference type="EMBL" id="CADCXV010001098">
    <property type="protein sequence ID" value="CAB0041211.1"/>
    <property type="molecule type" value="Genomic_DNA"/>
</dbReference>
<accession>A0A6H5IZ00</accession>
<feature type="region of interest" description="Disordered" evidence="1">
    <location>
        <begin position="27"/>
        <end position="176"/>
    </location>
</feature>
<evidence type="ECO:0000256" key="1">
    <source>
        <dbReference type="SAM" id="MobiDB-lite"/>
    </source>
</evidence>
<organism evidence="2 3">
    <name type="scientific">Trichogramma brassicae</name>
    <dbReference type="NCBI Taxonomy" id="86971"/>
    <lineage>
        <taxon>Eukaryota</taxon>
        <taxon>Metazoa</taxon>
        <taxon>Ecdysozoa</taxon>
        <taxon>Arthropoda</taxon>
        <taxon>Hexapoda</taxon>
        <taxon>Insecta</taxon>
        <taxon>Pterygota</taxon>
        <taxon>Neoptera</taxon>
        <taxon>Endopterygota</taxon>
        <taxon>Hymenoptera</taxon>
        <taxon>Apocrita</taxon>
        <taxon>Proctotrupomorpha</taxon>
        <taxon>Chalcidoidea</taxon>
        <taxon>Trichogrammatidae</taxon>
        <taxon>Trichogramma</taxon>
    </lineage>
</organism>
<name>A0A6H5IZ00_9HYME</name>
<protein>
    <submittedName>
        <fullName evidence="2">Uncharacterized protein</fullName>
    </submittedName>
</protein>